<reference evidence="1 3" key="1">
    <citation type="journal article" date="2011" name="Nature">
        <title>The Medicago genome provides insight into the evolution of rhizobial symbioses.</title>
        <authorList>
            <person name="Young N.D."/>
            <person name="Debelle F."/>
            <person name="Oldroyd G.E."/>
            <person name="Geurts R."/>
            <person name="Cannon S.B."/>
            <person name="Udvardi M.K."/>
            <person name="Benedito V.A."/>
            <person name="Mayer K.F."/>
            <person name="Gouzy J."/>
            <person name="Schoof H."/>
            <person name="Van de Peer Y."/>
            <person name="Proost S."/>
            <person name="Cook D.R."/>
            <person name="Meyers B.C."/>
            <person name="Spannagl M."/>
            <person name="Cheung F."/>
            <person name="De Mita S."/>
            <person name="Krishnakumar V."/>
            <person name="Gundlach H."/>
            <person name="Zhou S."/>
            <person name="Mudge J."/>
            <person name="Bharti A.K."/>
            <person name="Murray J.D."/>
            <person name="Naoumkina M.A."/>
            <person name="Rosen B."/>
            <person name="Silverstein K.A."/>
            <person name="Tang H."/>
            <person name="Rombauts S."/>
            <person name="Zhao P.X."/>
            <person name="Zhou P."/>
            <person name="Barbe V."/>
            <person name="Bardou P."/>
            <person name="Bechner M."/>
            <person name="Bellec A."/>
            <person name="Berger A."/>
            <person name="Berges H."/>
            <person name="Bidwell S."/>
            <person name="Bisseling T."/>
            <person name="Choisne N."/>
            <person name="Couloux A."/>
            <person name="Denny R."/>
            <person name="Deshpande S."/>
            <person name="Dai X."/>
            <person name="Doyle J.J."/>
            <person name="Dudez A.M."/>
            <person name="Farmer A.D."/>
            <person name="Fouteau S."/>
            <person name="Franken C."/>
            <person name="Gibelin C."/>
            <person name="Gish J."/>
            <person name="Goldstein S."/>
            <person name="Gonzalez A.J."/>
            <person name="Green P.J."/>
            <person name="Hallab A."/>
            <person name="Hartog M."/>
            <person name="Hua A."/>
            <person name="Humphray S.J."/>
            <person name="Jeong D.H."/>
            <person name="Jing Y."/>
            <person name="Jocker A."/>
            <person name="Kenton S.M."/>
            <person name="Kim D.J."/>
            <person name="Klee K."/>
            <person name="Lai H."/>
            <person name="Lang C."/>
            <person name="Lin S."/>
            <person name="Macmil S.L."/>
            <person name="Magdelenat G."/>
            <person name="Matthews L."/>
            <person name="McCorrison J."/>
            <person name="Monaghan E.L."/>
            <person name="Mun J.H."/>
            <person name="Najar F.Z."/>
            <person name="Nicholson C."/>
            <person name="Noirot C."/>
            <person name="O'Bleness M."/>
            <person name="Paule C.R."/>
            <person name="Poulain J."/>
            <person name="Prion F."/>
            <person name="Qin B."/>
            <person name="Qu C."/>
            <person name="Retzel E.F."/>
            <person name="Riddle C."/>
            <person name="Sallet E."/>
            <person name="Samain S."/>
            <person name="Samson N."/>
            <person name="Sanders I."/>
            <person name="Saurat O."/>
            <person name="Scarpelli C."/>
            <person name="Schiex T."/>
            <person name="Segurens B."/>
            <person name="Severin A.J."/>
            <person name="Sherrier D.J."/>
            <person name="Shi R."/>
            <person name="Sims S."/>
            <person name="Singer S.R."/>
            <person name="Sinharoy S."/>
            <person name="Sterck L."/>
            <person name="Viollet A."/>
            <person name="Wang B.B."/>
            <person name="Wang K."/>
            <person name="Wang M."/>
            <person name="Wang X."/>
            <person name="Warfsmann J."/>
            <person name="Weissenbach J."/>
            <person name="White D.D."/>
            <person name="White J.D."/>
            <person name="Wiley G.B."/>
            <person name="Wincker P."/>
            <person name="Xing Y."/>
            <person name="Yang L."/>
            <person name="Yao Z."/>
            <person name="Ying F."/>
            <person name="Zhai J."/>
            <person name="Zhou L."/>
            <person name="Zuber A."/>
            <person name="Denarie J."/>
            <person name="Dixon R.A."/>
            <person name="May G.D."/>
            <person name="Schwartz D.C."/>
            <person name="Rogers J."/>
            <person name="Quetier F."/>
            <person name="Town C.D."/>
            <person name="Roe B.A."/>
        </authorList>
    </citation>
    <scope>NUCLEOTIDE SEQUENCE [LARGE SCALE GENOMIC DNA]</scope>
    <source>
        <strain evidence="1">A17</strain>
        <strain evidence="2 3">cv. Jemalong A17</strain>
    </source>
</reference>
<dbReference type="Gene3D" id="2.60.120.10">
    <property type="entry name" value="Jelly Rolls"/>
    <property type="match status" value="1"/>
</dbReference>
<evidence type="ECO:0000313" key="1">
    <source>
        <dbReference type="EMBL" id="AET00638.1"/>
    </source>
</evidence>
<sequence length="50" mass="5685">MMFYVRIDPRYQEILSKDIVEATKDGFMVRVMAGEAPGIKSPINVFGLYS</sequence>
<dbReference type="HOGENOM" id="CLU_3127373_0_0_1"/>
<reference evidence="1 3" key="2">
    <citation type="journal article" date="2014" name="BMC Genomics">
        <title>An improved genome release (version Mt4.0) for the model legume Medicago truncatula.</title>
        <authorList>
            <person name="Tang H."/>
            <person name="Krishnakumar V."/>
            <person name="Bidwell S."/>
            <person name="Rosen B."/>
            <person name="Chan A."/>
            <person name="Zhou S."/>
            <person name="Gentzbittel L."/>
            <person name="Childs K.L."/>
            <person name="Yandell M."/>
            <person name="Gundlach H."/>
            <person name="Mayer K.F."/>
            <person name="Schwartz D.C."/>
            <person name="Town C.D."/>
        </authorList>
    </citation>
    <scope>GENOME REANNOTATION</scope>
    <source>
        <strain evidence="2 3">cv. Jemalong A17</strain>
    </source>
</reference>
<name>G7K4C2_MEDTR</name>
<gene>
    <name evidence="1" type="ordered locus">MTR_5g094260</name>
</gene>
<dbReference type="PaxDb" id="3880-AET00638"/>
<reference evidence="2" key="3">
    <citation type="submission" date="2015-04" db="UniProtKB">
        <authorList>
            <consortium name="EnsemblPlants"/>
        </authorList>
    </citation>
    <scope>IDENTIFICATION</scope>
    <source>
        <strain evidence="2">cv. Jemalong A17</strain>
    </source>
</reference>
<dbReference type="EnsemblPlants" id="AET00638">
    <property type="protein sequence ID" value="AET00638"/>
    <property type="gene ID" value="MTR_5g094260"/>
</dbReference>
<evidence type="ECO:0000313" key="2">
    <source>
        <dbReference type="EnsemblPlants" id="AET00638"/>
    </source>
</evidence>
<dbReference type="STRING" id="3880.G7K4C2"/>
<protein>
    <submittedName>
        <fullName evidence="1">Pirin</fullName>
    </submittedName>
</protein>
<dbReference type="InterPro" id="IPR014710">
    <property type="entry name" value="RmlC-like_jellyroll"/>
</dbReference>
<dbReference type="EMBL" id="CM001221">
    <property type="protein sequence ID" value="AET00638.1"/>
    <property type="molecule type" value="Genomic_DNA"/>
</dbReference>
<dbReference type="AlphaFoldDB" id="G7K4C2"/>
<dbReference type="Proteomes" id="UP000002051">
    <property type="component" value="Chromosome 5"/>
</dbReference>
<proteinExistence type="predicted"/>
<accession>G7K4C2</accession>
<keyword evidence="3" id="KW-1185">Reference proteome</keyword>
<organism evidence="1 3">
    <name type="scientific">Medicago truncatula</name>
    <name type="common">Barrel medic</name>
    <name type="synonym">Medicago tribuloides</name>
    <dbReference type="NCBI Taxonomy" id="3880"/>
    <lineage>
        <taxon>Eukaryota</taxon>
        <taxon>Viridiplantae</taxon>
        <taxon>Streptophyta</taxon>
        <taxon>Embryophyta</taxon>
        <taxon>Tracheophyta</taxon>
        <taxon>Spermatophyta</taxon>
        <taxon>Magnoliopsida</taxon>
        <taxon>eudicotyledons</taxon>
        <taxon>Gunneridae</taxon>
        <taxon>Pentapetalae</taxon>
        <taxon>rosids</taxon>
        <taxon>fabids</taxon>
        <taxon>Fabales</taxon>
        <taxon>Fabaceae</taxon>
        <taxon>Papilionoideae</taxon>
        <taxon>50 kb inversion clade</taxon>
        <taxon>NPAAA clade</taxon>
        <taxon>Hologalegina</taxon>
        <taxon>IRL clade</taxon>
        <taxon>Trifolieae</taxon>
        <taxon>Medicago</taxon>
    </lineage>
</organism>
<evidence type="ECO:0000313" key="3">
    <source>
        <dbReference type="Proteomes" id="UP000002051"/>
    </source>
</evidence>